<dbReference type="InterPro" id="IPR035906">
    <property type="entry name" value="MetI-like_sf"/>
</dbReference>
<feature type="transmembrane region" description="Helical" evidence="7">
    <location>
        <begin position="148"/>
        <end position="174"/>
    </location>
</feature>
<evidence type="ECO:0000256" key="5">
    <source>
        <dbReference type="ARBA" id="ARBA00022989"/>
    </source>
</evidence>
<evidence type="ECO:0000256" key="6">
    <source>
        <dbReference type="ARBA" id="ARBA00023136"/>
    </source>
</evidence>
<dbReference type="InterPro" id="IPR045621">
    <property type="entry name" value="BPD_transp_1_N"/>
</dbReference>
<dbReference type="EMBL" id="FXZE01000002">
    <property type="protein sequence ID" value="SMX71292.1"/>
    <property type="molecule type" value="Genomic_DNA"/>
</dbReference>
<feature type="transmembrane region" description="Helical" evidence="7">
    <location>
        <begin position="294"/>
        <end position="317"/>
    </location>
</feature>
<feature type="transmembrane region" description="Helical" evidence="7">
    <location>
        <begin position="194"/>
        <end position="216"/>
    </location>
</feature>
<gene>
    <name evidence="9" type="ORF">BANT10_00677</name>
</gene>
<dbReference type="PROSITE" id="PS50928">
    <property type="entry name" value="ABC_TM1"/>
    <property type="match status" value="1"/>
</dbReference>
<organism evidence="9 10">
    <name type="scientific">Brevibacterium antiquum</name>
    <dbReference type="NCBI Taxonomy" id="234835"/>
    <lineage>
        <taxon>Bacteria</taxon>
        <taxon>Bacillati</taxon>
        <taxon>Actinomycetota</taxon>
        <taxon>Actinomycetes</taxon>
        <taxon>Micrococcales</taxon>
        <taxon>Brevibacteriaceae</taxon>
        <taxon>Brevibacterium</taxon>
    </lineage>
</organism>
<dbReference type="SUPFAM" id="SSF161098">
    <property type="entry name" value="MetI-like"/>
    <property type="match status" value="1"/>
</dbReference>
<dbReference type="CDD" id="cd06261">
    <property type="entry name" value="TM_PBP2"/>
    <property type="match status" value="1"/>
</dbReference>
<comment type="similarity">
    <text evidence="7">Belongs to the binding-protein-dependent transport system permease family.</text>
</comment>
<dbReference type="RefSeq" id="WP_101619650.1">
    <property type="nucleotide sequence ID" value="NZ_FXZE01000002.1"/>
</dbReference>
<reference evidence="10" key="1">
    <citation type="submission" date="2017-03" db="EMBL/GenBank/DDBJ databases">
        <authorList>
            <person name="Monnet C."/>
        </authorList>
    </citation>
    <scope>NUCLEOTIDE SEQUENCE [LARGE SCALE GENOMIC DNA]</scope>
    <source>
        <strain evidence="10">P10</strain>
    </source>
</reference>
<proteinExistence type="inferred from homology"/>
<sequence>MSRAKFVIYRLLGALIVLFIVAAACFAIFYLMPSNPAQYSCGKPCSPDRLAEVERYLGVDQAWWKQLFDFLRGIVVGRDFGAGAAAIHCDAPCFGYSFRLRDSVTSLILSRLPITVSLTLGAAVLWAIGGIAAGLIAALKRGTATDNVVMGAAITGISAPTYLLGLLGILLFGFTLNVLPIGGYVPLTENPAMWAFHLILPWIVLAIANAAIYARLTRGQMLEVMSQDYIRTARAKGLSEPVVIGKHGLRNLVLPLTTLFAIDIGGLLGGAVITEKVFGLGGVGTLLLEAVSNLDIQVIVGVTLFAAAIVVIANLLADLSYSILDPRIGARH</sequence>
<keyword evidence="6 7" id="KW-0472">Membrane</keyword>
<dbReference type="InterPro" id="IPR000515">
    <property type="entry name" value="MetI-like"/>
</dbReference>
<keyword evidence="3" id="KW-1003">Cell membrane</keyword>
<comment type="subcellular location">
    <subcellularLocation>
        <location evidence="1 7">Cell membrane</location>
        <topology evidence="1 7">Multi-pass membrane protein</topology>
    </subcellularLocation>
</comment>
<evidence type="ECO:0000256" key="7">
    <source>
        <dbReference type="RuleBase" id="RU363032"/>
    </source>
</evidence>
<evidence type="ECO:0000256" key="3">
    <source>
        <dbReference type="ARBA" id="ARBA00022475"/>
    </source>
</evidence>
<feature type="transmembrane region" description="Helical" evidence="7">
    <location>
        <begin position="252"/>
        <end position="274"/>
    </location>
</feature>
<keyword evidence="4 7" id="KW-0812">Transmembrane</keyword>
<protein>
    <submittedName>
        <fullName evidence="9">Peptide/nickel transport system permease protein</fullName>
    </submittedName>
</protein>
<name>A0A2H1I8C0_9MICO</name>
<dbReference type="Gene3D" id="1.10.3720.10">
    <property type="entry name" value="MetI-like"/>
    <property type="match status" value="1"/>
</dbReference>
<keyword evidence="10" id="KW-1185">Reference proteome</keyword>
<dbReference type="Pfam" id="PF00528">
    <property type="entry name" value="BPD_transp_1"/>
    <property type="match status" value="1"/>
</dbReference>
<dbReference type="PANTHER" id="PTHR43163">
    <property type="entry name" value="DIPEPTIDE TRANSPORT SYSTEM PERMEASE PROTEIN DPPB-RELATED"/>
    <property type="match status" value="1"/>
</dbReference>
<dbReference type="PANTHER" id="PTHR43163:SF6">
    <property type="entry name" value="DIPEPTIDE TRANSPORT SYSTEM PERMEASE PROTEIN DPPB-RELATED"/>
    <property type="match status" value="1"/>
</dbReference>
<evidence type="ECO:0000313" key="9">
    <source>
        <dbReference type="EMBL" id="SMX71292.1"/>
    </source>
</evidence>
<dbReference type="PROSITE" id="PS51257">
    <property type="entry name" value="PROKAR_LIPOPROTEIN"/>
    <property type="match status" value="1"/>
</dbReference>
<evidence type="ECO:0000256" key="1">
    <source>
        <dbReference type="ARBA" id="ARBA00004651"/>
    </source>
</evidence>
<evidence type="ECO:0000256" key="2">
    <source>
        <dbReference type="ARBA" id="ARBA00022448"/>
    </source>
</evidence>
<keyword evidence="2 7" id="KW-0813">Transport</keyword>
<dbReference type="GO" id="GO:0005886">
    <property type="term" value="C:plasma membrane"/>
    <property type="evidence" value="ECO:0007669"/>
    <property type="project" value="UniProtKB-SubCell"/>
</dbReference>
<feature type="transmembrane region" description="Helical" evidence="7">
    <location>
        <begin position="114"/>
        <end position="136"/>
    </location>
</feature>
<feature type="transmembrane region" description="Helical" evidence="7">
    <location>
        <begin position="7"/>
        <end position="32"/>
    </location>
</feature>
<dbReference type="Pfam" id="PF19300">
    <property type="entry name" value="BPD_transp_1_N"/>
    <property type="match status" value="1"/>
</dbReference>
<dbReference type="GO" id="GO:0055085">
    <property type="term" value="P:transmembrane transport"/>
    <property type="evidence" value="ECO:0007669"/>
    <property type="project" value="InterPro"/>
</dbReference>
<feature type="domain" description="ABC transmembrane type-1" evidence="8">
    <location>
        <begin position="112"/>
        <end position="317"/>
    </location>
</feature>
<evidence type="ECO:0000256" key="4">
    <source>
        <dbReference type="ARBA" id="ARBA00022692"/>
    </source>
</evidence>
<keyword evidence="5 7" id="KW-1133">Transmembrane helix</keyword>
<evidence type="ECO:0000259" key="8">
    <source>
        <dbReference type="PROSITE" id="PS50928"/>
    </source>
</evidence>
<dbReference type="Proteomes" id="UP000234342">
    <property type="component" value="Unassembled WGS sequence"/>
</dbReference>
<accession>A0A2H1I8C0</accession>
<dbReference type="AlphaFoldDB" id="A0A2H1I8C0"/>
<evidence type="ECO:0000313" key="10">
    <source>
        <dbReference type="Proteomes" id="UP000234342"/>
    </source>
</evidence>